<feature type="compositionally biased region" description="Pro residues" evidence="1">
    <location>
        <begin position="399"/>
        <end position="414"/>
    </location>
</feature>
<evidence type="ECO:0000259" key="2">
    <source>
        <dbReference type="Pfam" id="PF07589"/>
    </source>
</evidence>
<dbReference type="InterPro" id="IPR013424">
    <property type="entry name" value="Ice-binding_C"/>
</dbReference>
<comment type="caution">
    <text evidence="3">The sequence shown here is derived from an EMBL/GenBank/DDBJ whole genome shotgun (WGS) entry which is preliminary data.</text>
</comment>
<dbReference type="EMBL" id="MLAW01000064">
    <property type="protein sequence ID" value="OJJ16514.1"/>
    <property type="molecule type" value="Genomic_DNA"/>
</dbReference>
<protein>
    <recommendedName>
        <fullName evidence="2">Ice-binding protein C-terminal domain-containing protein</fullName>
    </recommendedName>
</protein>
<keyword evidence="4" id="KW-1185">Reference proteome</keyword>
<sequence length="441" mass="46248">MFHYFQSEHHFSLAIANLLGKTGLAVLMLGAISDKALADPPPAPPPNTQLPSVFCFRFTDIKAVENDPEGDKFQLSFEVLNWSNQPAGGVRIARNTGSNGLVLQDAPFLAGAGVDGNGRPLGNGANPLPGNQTFTNTGQLVESTQTAVQWTASQFDFFGGTNGPIPNQNLLGVPSQGGTALACSMVPGCQVQGNTPVVADWETVDNGNNVLDGFVITVDDFDEGESLSFNWNLLDVNGNPIGTPGQGNAYGFGTVNIGRVPINEDPSIPGHSDIAVRPLFPGNTGLIQTPNVFAQNSYQVTEYGPNNQYDDFLTPSPPAPTPSARTASLTRTTFGATSLSAASSESIVTQEPTIIAEFAAEFGAGITAPFLNPADNIFASATNVVPIDYSAPDPKPDPDPNPNPDPNPVPPTKVPEPNTLGAIALAGLGLLGSKYRRRRKA</sequence>
<feature type="region of interest" description="Disordered" evidence="1">
    <location>
        <begin position="388"/>
        <end position="418"/>
    </location>
</feature>
<proteinExistence type="predicted"/>
<dbReference type="Pfam" id="PF07589">
    <property type="entry name" value="PEP-CTERM"/>
    <property type="match status" value="1"/>
</dbReference>
<name>A0A1L9QKB9_9CYAN</name>
<evidence type="ECO:0000313" key="4">
    <source>
        <dbReference type="Proteomes" id="UP000183940"/>
    </source>
</evidence>
<evidence type="ECO:0000256" key="1">
    <source>
        <dbReference type="SAM" id="MobiDB-lite"/>
    </source>
</evidence>
<accession>A0A1L9QKB9</accession>
<feature type="domain" description="Ice-binding protein C-terminal" evidence="2">
    <location>
        <begin position="414"/>
        <end position="439"/>
    </location>
</feature>
<organism evidence="3 4">
    <name type="scientific">Roseofilum reptotaenium AO1-A</name>
    <dbReference type="NCBI Taxonomy" id="1925591"/>
    <lineage>
        <taxon>Bacteria</taxon>
        <taxon>Bacillati</taxon>
        <taxon>Cyanobacteriota</taxon>
        <taxon>Cyanophyceae</taxon>
        <taxon>Desertifilales</taxon>
        <taxon>Desertifilaceae</taxon>
        <taxon>Roseofilum</taxon>
    </lineage>
</organism>
<dbReference type="AlphaFoldDB" id="A0A1L9QKB9"/>
<dbReference type="STRING" id="1925591.BI308_23625"/>
<gene>
    <name evidence="3" type="ORF">BI308_23625</name>
</gene>
<dbReference type="NCBIfam" id="TIGR02595">
    <property type="entry name" value="PEP_CTERM"/>
    <property type="match status" value="1"/>
</dbReference>
<reference evidence="3" key="1">
    <citation type="submission" date="2016-10" db="EMBL/GenBank/DDBJ databases">
        <title>CRISPR-Cas defence system in Roseofilum reptotaenium: evidence of a bacteriophage-cyanobacterium arms race in the coral black band disease.</title>
        <authorList>
            <person name="Buerger P."/>
            <person name="Wood-Charlson E.M."/>
            <person name="Weynberg K.D."/>
            <person name="Willis B."/>
            <person name="Van Oppen M.J."/>
        </authorList>
    </citation>
    <scope>NUCLEOTIDE SEQUENCE [LARGE SCALE GENOMIC DNA]</scope>
    <source>
        <strain evidence="3">AO1-A</strain>
    </source>
</reference>
<dbReference type="Proteomes" id="UP000183940">
    <property type="component" value="Unassembled WGS sequence"/>
</dbReference>
<evidence type="ECO:0000313" key="3">
    <source>
        <dbReference type="EMBL" id="OJJ16514.1"/>
    </source>
</evidence>